<dbReference type="PANTHER" id="PTHR10414:SF71">
    <property type="entry name" value="FI05338P"/>
    <property type="match status" value="1"/>
</dbReference>
<dbReference type="Proteomes" id="UP000019149">
    <property type="component" value="Unassembled WGS sequence"/>
</dbReference>
<dbReference type="OrthoDB" id="196717at2759"/>
<evidence type="ECO:0000256" key="1">
    <source>
        <dbReference type="ARBA" id="ARBA00004370"/>
    </source>
</evidence>
<dbReference type="GO" id="GO:0004307">
    <property type="term" value="F:ethanolaminephosphotransferase activity"/>
    <property type="evidence" value="ECO:0007669"/>
    <property type="project" value="TreeGrafter"/>
</dbReference>
<feature type="transmembrane region" description="Helical" evidence="6">
    <location>
        <begin position="370"/>
        <end position="389"/>
    </location>
</feature>
<dbReference type="InterPro" id="IPR014472">
    <property type="entry name" value="CHOPT"/>
</dbReference>
<name>W6V882_ECHGR</name>
<dbReference type="Pfam" id="PF01066">
    <property type="entry name" value="CDP-OH_P_transf"/>
    <property type="match status" value="1"/>
</dbReference>
<comment type="subcellular location">
    <subcellularLocation>
        <location evidence="1">Membrane</location>
    </subcellularLocation>
</comment>
<feature type="transmembrane region" description="Helical" evidence="6">
    <location>
        <begin position="340"/>
        <end position="358"/>
    </location>
</feature>
<dbReference type="Gene3D" id="1.20.120.1760">
    <property type="match status" value="1"/>
</dbReference>
<keyword evidence="4 6" id="KW-0472">Membrane</keyword>
<feature type="transmembrane region" description="Helical" evidence="6">
    <location>
        <begin position="49"/>
        <end position="68"/>
    </location>
</feature>
<dbReference type="PROSITE" id="PS00379">
    <property type="entry name" value="CDP_ALCOHOL_P_TRANSF"/>
    <property type="match status" value="1"/>
</dbReference>
<dbReference type="EMBL" id="APAU02000011">
    <property type="protein sequence ID" value="EUB62714.1"/>
    <property type="molecule type" value="Genomic_DNA"/>
</dbReference>
<dbReference type="InterPro" id="IPR000462">
    <property type="entry name" value="CDP-OH_P_trans"/>
</dbReference>
<dbReference type="GO" id="GO:0006646">
    <property type="term" value="P:phosphatidylethanolamine biosynthetic process"/>
    <property type="evidence" value="ECO:0007669"/>
    <property type="project" value="TreeGrafter"/>
</dbReference>
<accession>W6V882</accession>
<evidence type="ECO:0000313" key="8">
    <source>
        <dbReference type="Proteomes" id="UP000019149"/>
    </source>
</evidence>
<keyword evidence="3 5" id="KW-0808">Transferase</keyword>
<reference evidence="7 8" key="1">
    <citation type="journal article" date="2013" name="Nat. Genet.">
        <title>The genome of the hydatid tapeworm Echinococcus granulosus.</title>
        <authorList>
            <person name="Zheng H."/>
            <person name="Zhang W."/>
            <person name="Zhang L."/>
            <person name="Zhang Z."/>
            <person name="Li J."/>
            <person name="Lu G."/>
            <person name="Zhu Y."/>
            <person name="Wang Y."/>
            <person name="Huang Y."/>
            <person name="Liu J."/>
            <person name="Kang H."/>
            <person name="Chen J."/>
            <person name="Wang L."/>
            <person name="Chen A."/>
            <person name="Yu S."/>
            <person name="Gao Z."/>
            <person name="Jin L."/>
            <person name="Gu W."/>
            <person name="Wang Z."/>
            <person name="Zhao L."/>
            <person name="Shi B."/>
            <person name="Wen H."/>
            <person name="Lin R."/>
            <person name="Jones M.K."/>
            <person name="Brejova B."/>
            <person name="Vinar T."/>
            <person name="Zhao G."/>
            <person name="McManus D.P."/>
            <person name="Chen Z."/>
            <person name="Zhou Y."/>
            <person name="Wang S."/>
        </authorList>
    </citation>
    <scope>NUCLEOTIDE SEQUENCE [LARGE SCALE GENOMIC DNA]</scope>
</reference>
<organism evidence="7 8">
    <name type="scientific">Echinococcus granulosus</name>
    <name type="common">Hydatid tapeworm</name>
    <dbReference type="NCBI Taxonomy" id="6210"/>
    <lineage>
        <taxon>Eukaryota</taxon>
        <taxon>Metazoa</taxon>
        <taxon>Spiralia</taxon>
        <taxon>Lophotrochozoa</taxon>
        <taxon>Platyhelminthes</taxon>
        <taxon>Cestoda</taxon>
        <taxon>Eucestoda</taxon>
        <taxon>Cyclophyllidea</taxon>
        <taxon>Taeniidae</taxon>
        <taxon>Echinococcus</taxon>
        <taxon>Echinococcus granulosus group</taxon>
    </lineage>
</organism>
<dbReference type="PIRSF" id="PIRSF015665">
    <property type="entry name" value="CHOPT"/>
    <property type="match status" value="1"/>
</dbReference>
<evidence type="ECO:0000256" key="5">
    <source>
        <dbReference type="RuleBase" id="RU003750"/>
    </source>
</evidence>
<gene>
    <name evidence="7" type="ORF">EGR_02510</name>
</gene>
<protein>
    <submittedName>
        <fullName evidence="7">Ethanolaminephosphotransferase</fullName>
    </submittedName>
</protein>
<evidence type="ECO:0000256" key="6">
    <source>
        <dbReference type="SAM" id="Phobius"/>
    </source>
</evidence>
<evidence type="ECO:0000256" key="2">
    <source>
        <dbReference type="ARBA" id="ARBA00010441"/>
    </source>
</evidence>
<keyword evidence="6" id="KW-0812">Transmembrane</keyword>
<feature type="transmembrane region" description="Helical" evidence="6">
    <location>
        <begin position="80"/>
        <end position="98"/>
    </location>
</feature>
<sequence length="403" mass="45452">MPMLSDTMIDGVRRHKYSCVDTSPLSNYIFHPFWNYIVQYCPRWVAPNMLTIIGFGLTVSNFLMLTFYDWDFKSPYHTPRVIWLLSALLIFVAHTLDIDGIDGKQARRLGLSSPLGELMDHCCDAWTAAFYPPILFSLFSGQVDPNILFACEWIIICGFLLAHWEKSITGVLFLPWSYDLGQMDLYCTVSAFAIVIHSSLCDFFRWSVQTTIFLFVTTFFTSPSIWANRLPIIQMNVPELTPYVVHGVFWLCAIPSSVINVVVACNKDRTKVPTPGAVVRPFVGTIFVFLASWIWMTLSPTRIMEHSPRLFLLCGGTLAANITCRVILAEVTKTKAPMWCHLMGVYGLVVFVLCLGLPPTAAAKLEFPCLLALTSLITVAHLLFFGAVVNEMCEIFNIRAFHV</sequence>
<keyword evidence="6" id="KW-1133">Transmembrane helix</keyword>
<dbReference type="PANTHER" id="PTHR10414">
    <property type="entry name" value="ETHANOLAMINEPHOSPHOTRANSFERASE"/>
    <property type="match status" value="1"/>
</dbReference>
<comment type="similarity">
    <text evidence="2 5">Belongs to the CDP-alcohol phosphatidyltransferase class-I family.</text>
</comment>
<feature type="transmembrane region" description="Helical" evidence="6">
    <location>
        <begin position="277"/>
        <end position="298"/>
    </location>
</feature>
<feature type="transmembrane region" description="Helical" evidence="6">
    <location>
        <begin position="208"/>
        <end position="227"/>
    </location>
</feature>
<feature type="transmembrane region" description="Helical" evidence="6">
    <location>
        <begin position="247"/>
        <end position="265"/>
    </location>
</feature>
<feature type="transmembrane region" description="Helical" evidence="6">
    <location>
        <begin position="310"/>
        <end position="328"/>
    </location>
</feature>
<dbReference type="GeneID" id="36338225"/>
<comment type="caution">
    <text evidence="7">The sequence shown here is derived from an EMBL/GenBank/DDBJ whole genome shotgun (WGS) entry which is preliminary data.</text>
</comment>
<dbReference type="InterPro" id="IPR043130">
    <property type="entry name" value="CDP-OH_PTrfase_TM_dom"/>
</dbReference>
<dbReference type="GO" id="GO:0005789">
    <property type="term" value="C:endoplasmic reticulum membrane"/>
    <property type="evidence" value="ECO:0007669"/>
    <property type="project" value="TreeGrafter"/>
</dbReference>
<evidence type="ECO:0000256" key="4">
    <source>
        <dbReference type="ARBA" id="ARBA00023136"/>
    </source>
</evidence>
<keyword evidence="8" id="KW-1185">Reference proteome</keyword>
<dbReference type="InterPro" id="IPR048254">
    <property type="entry name" value="CDP_ALCOHOL_P_TRANSF_CS"/>
</dbReference>
<dbReference type="RefSeq" id="XP_024353910.1">
    <property type="nucleotide sequence ID" value="XM_024491759.1"/>
</dbReference>
<evidence type="ECO:0000256" key="3">
    <source>
        <dbReference type="ARBA" id="ARBA00022679"/>
    </source>
</evidence>
<dbReference type="GO" id="GO:0005794">
    <property type="term" value="C:Golgi apparatus"/>
    <property type="evidence" value="ECO:0007669"/>
    <property type="project" value="TreeGrafter"/>
</dbReference>
<evidence type="ECO:0000313" key="7">
    <source>
        <dbReference type="EMBL" id="EUB62714.1"/>
    </source>
</evidence>
<dbReference type="KEGG" id="egl:EGR_02510"/>
<dbReference type="CTD" id="36338225"/>
<proteinExistence type="inferred from homology"/>
<dbReference type="STRING" id="6210.W6V882"/>
<dbReference type="OMA" id="QNMGQGW"/>
<dbReference type="AlphaFoldDB" id="W6V882"/>